<keyword evidence="3" id="KW-0732">Signal</keyword>
<dbReference type="InterPro" id="IPR025997">
    <property type="entry name" value="SBP_2_dom"/>
</dbReference>
<dbReference type="Gene3D" id="3.40.50.2300">
    <property type="match status" value="2"/>
</dbReference>
<dbReference type="RefSeq" id="WP_111863690.1">
    <property type="nucleotide sequence ID" value="NZ_QLYX01000002.1"/>
</dbReference>
<comment type="caution">
    <text evidence="5">The sequence shown here is derived from an EMBL/GenBank/DDBJ whole genome shotgun (WGS) entry which is preliminary data.</text>
</comment>
<dbReference type="InterPro" id="IPR028082">
    <property type="entry name" value="Peripla_BP_I"/>
</dbReference>
<keyword evidence="6" id="KW-1185">Reference proteome</keyword>
<dbReference type="GO" id="GO:0030246">
    <property type="term" value="F:carbohydrate binding"/>
    <property type="evidence" value="ECO:0007669"/>
    <property type="project" value="UniProtKB-ARBA"/>
</dbReference>
<comment type="subcellular location">
    <subcellularLocation>
        <location evidence="1">Cell envelope</location>
    </subcellularLocation>
</comment>
<dbReference type="PANTHER" id="PTHR46847:SF1">
    <property type="entry name" value="D-ALLOSE-BINDING PERIPLASMIC PROTEIN-RELATED"/>
    <property type="match status" value="1"/>
</dbReference>
<gene>
    <name evidence="5" type="ORF">DPM19_05585</name>
</gene>
<evidence type="ECO:0000259" key="4">
    <source>
        <dbReference type="Pfam" id="PF13407"/>
    </source>
</evidence>
<dbReference type="PANTHER" id="PTHR46847">
    <property type="entry name" value="D-ALLOSE-BINDING PERIPLASMIC PROTEIN-RELATED"/>
    <property type="match status" value="1"/>
</dbReference>
<sequence>MGATLVAAMLLTACGGGGEAAQPGAAGAAGAVTNEKAAAEVETLLAGNVEFPMPTAPVAPGTHRVAVITSGLASPGPSVLAENAMEAIKKIGWTAAPPGDGKFTPTTQAQLIEKAVLDKVDGIVLVSITPSAVAAAVKAAEGAGIPVVCALCGPELPTGMVGVGNDHKAAGRAQAAYAASRAKSGDTVVVYQNTEFKQSEEQMAEAAAAVKEMCPGCTVKTPSLLLAEAMQPNAPIFTSLLNTYRKGSLNSVIMPFDSPASVLANSAAQLGRDDFSVIGLGSLAPFVDMVGAGRPAVAKADVLISTPLYGWASVDELARMLAGVPTWTADRMPVALVDQKTYGNYKKGNLFVLPKFDYEAKFAELWGK</sequence>
<protein>
    <recommendedName>
        <fullName evidence="4">Periplasmic binding protein domain-containing protein</fullName>
    </recommendedName>
</protein>
<evidence type="ECO:0000313" key="5">
    <source>
        <dbReference type="EMBL" id="RAY16351.1"/>
    </source>
</evidence>
<feature type="domain" description="Periplasmic binding protein" evidence="4">
    <location>
        <begin position="66"/>
        <end position="323"/>
    </location>
</feature>
<comment type="similarity">
    <text evidence="2">Belongs to the bacterial solute-binding protein 2 family.</text>
</comment>
<dbReference type="Pfam" id="PF13407">
    <property type="entry name" value="Peripla_BP_4"/>
    <property type="match status" value="1"/>
</dbReference>
<dbReference type="GO" id="GO:0030313">
    <property type="term" value="C:cell envelope"/>
    <property type="evidence" value="ECO:0007669"/>
    <property type="project" value="UniProtKB-SubCell"/>
</dbReference>
<evidence type="ECO:0000313" key="6">
    <source>
        <dbReference type="Proteomes" id="UP000251891"/>
    </source>
</evidence>
<organism evidence="5 6">
    <name type="scientific">Actinomadura craniellae</name>
    <dbReference type="NCBI Taxonomy" id="2231787"/>
    <lineage>
        <taxon>Bacteria</taxon>
        <taxon>Bacillati</taxon>
        <taxon>Actinomycetota</taxon>
        <taxon>Actinomycetes</taxon>
        <taxon>Streptosporangiales</taxon>
        <taxon>Thermomonosporaceae</taxon>
        <taxon>Actinomadura</taxon>
    </lineage>
</organism>
<dbReference type="OrthoDB" id="3460818at2"/>
<name>A0A365HB91_9ACTN</name>
<accession>A0A365HB91</accession>
<evidence type="ECO:0000256" key="1">
    <source>
        <dbReference type="ARBA" id="ARBA00004196"/>
    </source>
</evidence>
<dbReference type="Proteomes" id="UP000251891">
    <property type="component" value="Unassembled WGS sequence"/>
</dbReference>
<dbReference type="SUPFAM" id="SSF53822">
    <property type="entry name" value="Periplasmic binding protein-like I"/>
    <property type="match status" value="1"/>
</dbReference>
<reference evidence="5 6" key="1">
    <citation type="submission" date="2018-06" db="EMBL/GenBank/DDBJ databases">
        <title>Actinomadura craniellae sp. nov. isolated from marine sponge Craniella sp.</title>
        <authorList>
            <person name="Li L."/>
            <person name="Xu Q.H."/>
            <person name="Lin H.W."/>
            <person name="Lu Y.H."/>
        </authorList>
    </citation>
    <scope>NUCLEOTIDE SEQUENCE [LARGE SCALE GENOMIC DNA]</scope>
    <source>
        <strain evidence="5 6">LHW63021</strain>
    </source>
</reference>
<dbReference type="EMBL" id="QLYX01000002">
    <property type="protein sequence ID" value="RAY16351.1"/>
    <property type="molecule type" value="Genomic_DNA"/>
</dbReference>
<evidence type="ECO:0000256" key="3">
    <source>
        <dbReference type="ARBA" id="ARBA00022729"/>
    </source>
</evidence>
<proteinExistence type="inferred from homology"/>
<evidence type="ECO:0000256" key="2">
    <source>
        <dbReference type="ARBA" id="ARBA00007639"/>
    </source>
</evidence>
<dbReference type="AlphaFoldDB" id="A0A365HB91"/>